<comment type="similarity">
    <text evidence="2">Belongs to the histidine acid phosphatase family. VIP1 subfamily.</text>
</comment>
<dbReference type="FunFam" id="3.40.50.11950:FF:000003">
    <property type="entry name" value="Inositol hexakisphosphate and diphosphoinositol-pentakisphosphate kinase"/>
    <property type="match status" value="1"/>
</dbReference>
<organism evidence="16 17">
    <name type="scientific">Psylliodes chrysocephalus</name>
    <dbReference type="NCBI Taxonomy" id="3402493"/>
    <lineage>
        <taxon>Eukaryota</taxon>
        <taxon>Metazoa</taxon>
        <taxon>Ecdysozoa</taxon>
        <taxon>Arthropoda</taxon>
        <taxon>Hexapoda</taxon>
        <taxon>Insecta</taxon>
        <taxon>Pterygota</taxon>
        <taxon>Neoptera</taxon>
        <taxon>Endopterygota</taxon>
        <taxon>Coleoptera</taxon>
        <taxon>Polyphaga</taxon>
        <taxon>Cucujiformia</taxon>
        <taxon>Chrysomeloidea</taxon>
        <taxon>Chrysomelidae</taxon>
        <taxon>Galerucinae</taxon>
        <taxon>Alticini</taxon>
        <taxon>Psylliodes</taxon>
    </lineage>
</organism>
<gene>
    <name evidence="16" type="ORF">PSYICH_LOCUS11116</name>
</gene>
<comment type="catalytic activity">
    <reaction evidence="9">
        <text>5-diphospho-1D-myo-inositol 1,2,3,4,6-pentakisphosphate + ATP + H(+) = 1,5-bis(diphospho)-1D-myo-inositol 2,3,4,6-tetrakisphosphate + ADP</text>
        <dbReference type="Rhea" id="RHEA:10276"/>
        <dbReference type="ChEBI" id="CHEBI:15378"/>
        <dbReference type="ChEBI" id="CHEBI:30616"/>
        <dbReference type="ChEBI" id="CHEBI:58628"/>
        <dbReference type="ChEBI" id="CHEBI:77983"/>
        <dbReference type="ChEBI" id="CHEBI:456216"/>
        <dbReference type="EC" id="2.7.4.24"/>
    </reaction>
    <physiologicalReaction direction="left-to-right" evidence="9">
        <dbReference type="Rhea" id="RHEA:10277"/>
    </physiologicalReaction>
</comment>
<dbReference type="PROSITE" id="PS00616">
    <property type="entry name" value="HIS_ACID_PHOSPHAT_1"/>
    <property type="match status" value="1"/>
</dbReference>
<protein>
    <recommendedName>
        <fullName evidence="12">Inositol hexakisphosphate and diphosphoinositol-pentakisphosphate kinase</fullName>
        <ecNumber evidence="3">2.7.4.24</ecNumber>
    </recommendedName>
    <alternativeName>
        <fullName evidence="13">InsP6 and PP-IP5 kinase</fullName>
    </alternativeName>
</protein>
<dbReference type="InterPro" id="IPR029033">
    <property type="entry name" value="His_PPase_superfam"/>
</dbReference>
<evidence type="ECO:0000256" key="1">
    <source>
        <dbReference type="ARBA" id="ARBA00004514"/>
    </source>
</evidence>
<comment type="function">
    <text evidence="11">Bifunctional inositol kinase that acts in concert with the IP6K kinases to synthesize the diphosphate group-containing inositol pyrophosphates diphosphoinositol pentakisphosphate, PP-InsP5, and bis-diphosphoinositol tetrakisphosphate, (PP)2-InsP4. PP-InsP5 and (PP)2-InsP4, also respectively called InsP7 and InsP8, may regulate a variety of cellular processes, including apoptosis, vesicle trafficking, cytoskeletal dynamics, and exocytosis. Phosphorylates inositol hexakisphosphate (InsP6) at position 1 to produce PP-InsP5 which is in turn phosphorylated by IP6Ks to produce (PP)2-InsP4. Alternatively, phosphorylates PP-InsP5 at position 1, produced by IP6Ks from InsP6, to produce (PP)2-InsP4.</text>
</comment>
<feature type="region of interest" description="Disordered" evidence="14">
    <location>
        <begin position="979"/>
        <end position="1001"/>
    </location>
</feature>
<keyword evidence="5" id="KW-0808">Transferase</keyword>
<feature type="region of interest" description="Disordered" evidence="14">
    <location>
        <begin position="1984"/>
        <end position="2017"/>
    </location>
</feature>
<evidence type="ECO:0000256" key="11">
    <source>
        <dbReference type="ARBA" id="ARBA00055071"/>
    </source>
</evidence>
<dbReference type="Pfam" id="PF00328">
    <property type="entry name" value="His_Phos_2"/>
    <property type="match status" value="1"/>
</dbReference>
<feature type="compositionally biased region" description="Polar residues" evidence="14">
    <location>
        <begin position="1040"/>
        <end position="1059"/>
    </location>
</feature>
<dbReference type="Gene3D" id="3.40.50.11950">
    <property type="match status" value="1"/>
</dbReference>
<dbReference type="GO" id="GO:0016791">
    <property type="term" value="F:phosphatase activity"/>
    <property type="evidence" value="ECO:0007669"/>
    <property type="project" value="UniProtKB-ARBA"/>
</dbReference>
<dbReference type="EC" id="2.7.4.24" evidence="3"/>
<evidence type="ECO:0000256" key="5">
    <source>
        <dbReference type="ARBA" id="ARBA00022679"/>
    </source>
</evidence>
<dbReference type="Pfam" id="PF18086">
    <property type="entry name" value="PPIP5K2_N"/>
    <property type="match status" value="1"/>
</dbReference>
<feature type="region of interest" description="Disordered" evidence="14">
    <location>
        <begin position="1040"/>
        <end position="1115"/>
    </location>
</feature>
<dbReference type="GO" id="GO:0033857">
    <property type="term" value="F:5-diphosphoinositol pentakisphosphate 1-kinase activity"/>
    <property type="evidence" value="ECO:0007669"/>
    <property type="project" value="TreeGrafter"/>
</dbReference>
<evidence type="ECO:0000256" key="14">
    <source>
        <dbReference type="SAM" id="MobiDB-lite"/>
    </source>
</evidence>
<comment type="subcellular location">
    <subcellularLocation>
        <location evidence="1">Cytoplasm</location>
        <location evidence="1">Cytosol</location>
    </subcellularLocation>
</comment>
<evidence type="ECO:0000256" key="8">
    <source>
        <dbReference type="ARBA" id="ARBA00022840"/>
    </source>
</evidence>
<dbReference type="GO" id="GO:0005829">
    <property type="term" value="C:cytosol"/>
    <property type="evidence" value="ECO:0007669"/>
    <property type="project" value="UniProtKB-SubCell"/>
</dbReference>
<dbReference type="CDD" id="cd07061">
    <property type="entry name" value="HP_HAP_like"/>
    <property type="match status" value="1"/>
</dbReference>
<name>A0A9P0D6L3_9CUCU</name>
<feature type="domain" description="VIP1 N-terminal" evidence="15">
    <location>
        <begin position="52"/>
        <end position="141"/>
    </location>
</feature>
<evidence type="ECO:0000313" key="17">
    <source>
        <dbReference type="Proteomes" id="UP001153636"/>
    </source>
</evidence>
<keyword evidence="6" id="KW-0547">Nucleotide-binding</keyword>
<dbReference type="FunFam" id="3.30.470.20:FF:000003">
    <property type="entry name" value="Inositol hexakisphosphate and diphosphoinositol-pentakisphosphate kinase"/>
    <property type="match status" value="1"/>
</dbReference>
<accession>A0A9P0D6L3</accession>
<evidence type="ECO:0000256" key="3">
    <source>
        <dbReference type="ARBA" id="ARBA00012893"/>
    </source>
</evidence>
<keyword evidence="17" id="KW-1185">Reference proteome</keyword>
<keyword evidence="8" id="KW-0067">ATP-binding</keyword>
<evidence type="ECO:0000256" key="9">
    <source>
        <dbReference type="ARBA" id="ARBA00033696"/>
    </source>
</evidence>
<proteinExistence type="inferred from homology"/>
<evidence type="ECO:0000313" key="16">
    <source>
        <dbReference type="EMBL" id="CAH1111384.1"/>
    </source>
</evidence>
<dbReference type="Gene3D" id="3.40.50.1240">
    <property type="entry name" value="Phosphoglycerate mutase-like"/>
    <property type="match status" value="1"/>
</dbReference>
<evidence type="ECO:0000256" key="12">
    <source>
        <dbReference type="ARBA" id="ARBA00071668"/>
    </source>
</evidence>
<dbReference type="PANTHER" id="PTHR12750">
    <property type="entry name" value="DIPHOSPHOINOSITOL PENTAKISPHOSPHATE KINASE"/>
    <property type="match status" value="1"/>
</dbReference>
<feature type="region of interest" description="Disordered" evidence="14">
    <location>
        <begin position="1481"/>
        <end position="1557"/>
    </location>
</feature>
<dbReference type="InterPro" id="IPR000560">
    <property type="entry name" value="His_Pase_clade-2"/>
</dbReference>
<dbReference type="GO" id="GO:0000828">
    <property type="term" value="F:inositol hexakisphosphate kinase activity"/>
    <property type="evidence" value="ECO:0007669"/>
    <property type="project" value="TreeGrafter"/>
</dbReference>
<evidence type="ECO:0000259" key="15">
    <source>
        <dbReference type="Pfam" id="PF18086"/>
    </source>
</evidence>
<dbReference type="InterPro" id="IPR033379">
    <property type="entry name" value="Acid_Pase_AS"/>
</dbReference>
<dbReference type="Proteomes" id="UP001153636">
    <property type="component" value="Chromosome 5"/>
</dbReference>
<feature type="region of interest" description="Disordered" evidence="14">
    <location>
        <begin position="1610"/>
        <end position="1629"/>
    </location>
</feature>
<keyword evidence="4" id="KW-0963">Cytoplasm</keyword>
<dbReference type="Gene3D" id="3.30.470.20">
    <property type="entry name" value="ATP-grasp fold, B domain"/>
    <property type="match status" value="1"/>
</dbReference>
<feature type="region of interest" description="Disordered" evidence="14">
    <location>
        <begin position="925"/>
        <end position="961"/>
    </location>
</feature>
<dbReference type="InterPro" id="IPR037446">
    <property type="entry name" value="His_Pase_VIP1"/>
</dbReference>
<comment type="catalytic activity">
    <reaction evidence="10">
        <text>1D-myo-inositol hexakisphosphate + ATP = 1-diphospho-1D-myo-inositol 2,3,4,5,6-pentakisphosphate + ADP</text>
        <dbReference type="Rhea" id="RHEA:37459"/>
        <dbReference type="ChEBI" id="CHEBI:30616"/>
        <dbReference type="ChEBI" id="CHEBI:58130"/>
        <dbReference type="ChEBI" id="CHEBI:74946"/>
        <dbReference type="ChEBI" id="CHEBI:456216"/>
        <dbReference type="EC" id="2.7.4.24"/>
    </reaction>
    <physiologicalReaction direction="left-to-right" evidence="10">
        <dbReference type="Rhea" id="RHEA:37460"/>
    </physiologicalReaction>
</comment>
<feature type="compositionally biased region" description="Basic and acidic residues" evidence="14">
    <location>
        <begin position="1060"/>
        <end position="1071"/>
    </location>
</feature>
<reference evidence="16" key="1">
    <citation type="submission" date="2022-01" db="EMBL/GenBank/DDBJ databases">
        <authorList>
            <person name="King R."/>
        </authorList>
    </citation>
    <scope>NUCLEOTIDE SEQUENCE</scope>
</reference>
<evidence type="ECO:0000256" key="2">
    <source>
        <dbReference type="ARBA" id="ARBA00005609"/>
    </source>
</evidence>
<dbReference type="OrthoDB" id="18042at2759"/>
<evidence type="ECO:0000256" key="10">
    <source>
        <dbReference type="ARBA" id="ARBA00034629"/>
    </source>
</evidence>
<sequence>MSYTELEHGYQGLRKATRPAHFYVGAGDLELCDSSDVSISPQDMDDDGGKVVVVGVCAMEKKTQSKPMKEILTRLQEFEYIKVIVFEEEVILQKLVEDWPVCDCLISFHSKGFPLDKAIQYAQLHNPFVINNLHMQYDIQDRRKVYSTLDGEGIEIPRYAVLDRDSLDPKYHELVESEDHVEVNGVTFNKPFVEKPVSAEDHNIYIYYPTSAGGGSQRLFRKIGSRSSVYSPESRVRKTGSFIYEDFMPTDGTDVKVYTVGPDYAHAEARKSPALDGKVERDRDGKEIRYPVILSNAEKLISRKVCLAFKQAVCGFDLLRANGKSFVCDVNGFSFVKNSNKYYDDCARILGNMILRELAPTLHIPWSVPFQLDDPPIVPTTFGKMMELRCVVAVIRHGDRTPKQKMKVEVRHPKFFEIFEKYDGYKHGHVKLKRPKQLQEILDIARSLLTEIQHHEADPEIEEKQGKLEQLKAVLEMYGHFSGINRKVQMKYQPKGRPRGSSSDDVDKPAEPSLVLILKWGGELTPAGRIQAEELGRIFRCMYPGGQGRHLAGEYAGAQGLGLLRLHSTFRHDLKIYASDEGRVQMTAAAFAKGLLALEGELTPILVQMVKSANTNGLLDNDCDSSKYQNMCKARLHDLMQLDRDFTPEDREKINPCNSTSISEALEFVKNPVKCCRHVQELIKNLLEIVHVKKEDPKSKDAVLYHGETWELMGRRWGKIEKDFFTKSKTFDISKIPDIYDCIKYDLQHNQHTLQFEQAEELYTYAKYLADIVIPQEYGLTSQEKLTIGQGICTPLLKKIKADLQRNIEETGEETVNRLNPRYSHGVSSPGRHVRTRLYFTSESHIHSLITVLRHGGLLDVKKDEQWRRAMEYVSCVSELNYMSQIVIMLYEDPTKDPYSEERFHIELHFSPGVNCCVQKNLPPGPGFRPHSRNESAGSKNCSLNTSETATPEDPKSRCSPRIDEEGEIAIEEEKYVLNLPKTPEFPTENTDQTPPESPGVPYRCTLKSSDPIPIGSSHTVSGHEAMHLAKRLNEELANQAANQGSRSYGLNRATSPELEQQRSRSYDHKSPQKGGKAQKLHQSLDAVNSSDSPHDTESSSITPTNTPKTPPVDIPIPKSFGNFNEFSCTRNVSIEKPELSPISGSIDFEYINDFDSPTPPGLNKGSMSLPSEKVEGVGKIKPSSATNELPLTELNLALFTSKLDSKNSCVMSTNELPLSSLKFSSRSCRVSRQNTLDSQTDDISMEVNWEIDMKELDDKSKSGKEISRHRSFSDPNILDVEWVNHSDKNYLMKKYNDSMKDQITSLSPPETDPFSPFSFYPEHAPDTTCLLCVTPRTNPHLLSFFTSPPRRLSTSRSLSHPTPCVNPCVSNAECGAQSIKRHRHSIAGQMSYYKMLGFGCGGPLGLKKLVGSSTNSLFSTAVISGSSSAPNLRDMITSSSNATAIDGFGGVPAIRPLETLHNALSLKQLDSFLDRMTTAPIFRTPSSTPPRYPSTPLPTPTNGCGLSLEKGRPLKLQSPSNSVGWSGPPSLMSSSGPSSPGYSESNSKGSSSEMSSSIISADGITVDNLNKMFPTAPGLDQDLGSVGMLLDSFDKDISESMEFSEYYSNNSKPRVSESGEITPVSGSEVDFNTNDATMGSSADCDITVTEDIDGNPIDDNLDPNNETITSARVNSFTNIYNAPGNSRSIDTNNLFQSAIGSPKLISPLSSNINLCTNVLNADPFQLKHVENAERLQPSTSRIVNEFDKNDLKTIIKKSNIFDKEVPNVAKNLSIASSDKWSTSKEKFLENKNFIKTDNIDFGKNLNFSVEKKVEKDNELTKIKPGAVMVKETYIEPLKISRVSKSFHGKSPTSSSQIDMCNIQRRASDSPLARSSNLPVINKETRNVGKEITAFKTKMLDELTQSGSSGTCDSLILSDAASCVTKSQRFTTIKVDEAEHAASIARNISRRASTSIDGVSSTCQMPMSLEFSPSNSTTNITLSSNNINNNSNKEHEKITKSLSDNSTISRRRDSEKS</sequence>
<feature type="compositionally biased region" description="Polar residues" evidence="14">
    <location>
        <begin position="935"/>
        <end position="950"/>
    </location>
</feature>
<evidence type="ECO:0000256" key="13">
    <source>
        <dbReference type="ARBA" id="ARBA00075553"/>
    </source>
</evidence>
<evidence type="ECO:0000256" key="4">
    <source>
        <dbReference type="ARBA" id="ARBA00022490"/>
    </source>
</evidence>
<dbReference type="GO" id="GO:0032958">
    <property type="term" value="P:inositol phosphate biosynthetic process"/>
    <property type="evidence" value="ECO:0007669"/>
    <property type="project" value="TreeGrafter"/>
</dbReference>
<feature type="compositionally biased region" description="Low complexity" evidence="14">
    <location>
        <begin position="1527"/>
        <end position="1557"/>
    </location>
</feature>
<feature type="region of interest" description="Disordered" evidence="14">
    <location>
        <begin position="489"/>
        <end position="508"/>
    </location>
</feature>
<dbReference type="InterPro" id="IPR040557">
    <property type="entry name" value="VIP1_N"/>
</dbReference>
<keyword evidence="7" id="KW-0418">Kinase</keyword>
<dbReference type="FunFam" id="3.40.50.11950:FF:000002">
    <property type="entry name" value="Inositol hexakisphosphate and diphosphoinositol-pentakisphosphate kinase"/>
    <property type="match status" value="1"/>
</dbReference>
<dbReference type="EMBL" id="OV651817">
    <property type="protein sequence ID" value="CAH1111384.1"/>
    <property type="molecule type" value="Genomic_DNA"/>
</dbReference>
<dbReference type="GO" id="GO:0006020">
    <property type="term" value="P:inositol metabolic process"/>
    <property type="evidence" value="ECO:0007669"/>
    <property type="project" value="TreeGrafter"/>
</dbReference>
<evidence type="ECO:0000256" key="6">
    <source>
        <dbReference type="ARBA" id="ARBA00022741"/>
    </source>
</evidence>
<evidence type="ECO:0000256" key="7">
    <source>
        <dbReference type="ARBA" id="ARBA00022777"/>
    </source>
</evidence>
<dbReference type="SUPFAM" id="SSF53254">
    <property type="entry name" value="Phosphoglycerate mutase-like"/>
    <property type="match status" value="1"/>
</dbReference>
<feature type="compositionally biased region" description="Pro residues" evidence="14">
    <location>
        <begin position="1488"/>
        <end position="1500"/>
    </location>
</feature>
<dbReference type="PANTHER" id="PTHR12750:SF9">
    <property type="entry name" value="INOSITOL HEXAKISPHOSPHATE AND DIPHOSPHOINOSITOL-PENTAKISPHOSPHATE KINASE"/>
    <property type="match status" value="1"/>
</dbReference>
<dbReference type="GO" id="GO:0005524">
    <property type="term" value="F:ATP binding"/>
    <property type="evidence" value="ECO:0007669"/>
    <property type="project" value="UniProtKB-KW"/>
</dbReference>